<keyword evidence="5 6" id="KW-0408">Iron</keyword>
<dbReference type="Pfam" id="PF01322">
    <property type="entry name" value="Cytochrom_C_2"/>
    <property type="match status" value="1"/>
</dbReference>
<evidence type="ECO:0000256" key="3">
    <source>
        <dbReference type="ARBA" id="ARBA00022723"/>
    </source>
</evidence>
<dbReference type="EMBL" id="FNZQ01000007">
    <property type="protein sequence ID" value="SEL65847.1"/>
    <property type="molecule type" value="Genomic_DNA"/>
</dbReference>
<keyword evidence="4" id="KW-0249">Electron transport</keyword>
<evidence type="ECO:0000256" key="1">
    <source>
        <dbReference type="ARBA" id="ARBA00022448"/>
    </source>
</evidence>
<dbReference type="Proteomes" id="UP000199283">
    <property type="component" value="Unassembled WGS sequence"/>
</dbReference>
<dbReference type="PIRSF" id="PIRSF000027">
    <property type="entry name" value="Cytc_c_prime"/>
    <property type="match status" value="1"/>
</dbReference>
<evidence type="ECO:0000256" key="2">
    <source>
        <dbReference type="ARBA" id="ARBA00022617"/>
    </source>
</evidence>
<dbReference type="GO" id="GO:0022900">
    <property type="term" value="P:electron transport chain"/>
    <property type="evidence" value="ECO:0007669"/>
    <property type="project" value="InterPro"/>
</dbReference>
<keyword evidence="2 7" id="KW-0349">Heme</keyword>
<proteinExistence type="predicted"/>
<dbReference type="InterPro" id="IPR010980">
    <property type="entry name" value="Cyt_c/b562"/>
</dbReference>
<dbReference type="OrthoDB" id="7596534at2"/>
<dbReference type="GO" id="GO:0042597">
    <property type="term" value="C:periplasmic space"/>
    <property type="evidence" value="ECO:0007669"/>
    <property type="project" value="InterPro"/>
</dbReference>
<feature type="binding site" description="axial binding residue" evidence="6">
    <location>
        <position position="149"/>
    </location>
    <ligand>
        <name>heme c</name>
        <dbReference type="ChEBI" id="CHEBI:61717"/>
    </ligand>
    <ligandPart>
        <name>Fe</name>
        <dbReference type="ChEBI" id="CHEBI:18248"/>
    </ligandPart>
</feature>
<feature type="signal peptide" evidence="8">
    <location>
        <begin position="1"/>
        <end position="24"/>
    </location>
</feature>
<keyword evidence="10" id="KW-1185">Reference proteome</keyword>
<evidence type="ECO:0000256" key="6">
    <source>
        <dbReference type="PIRSR" id="PIRSR000027-1"/>
    </source>
</evidence>
<protein>
    <submittedName>
        <fullName evidence="9">Cytochrome c556</fullName>
    </submittedName>
</protein>
<evidence type="ECO:0000256" key="4">
    <source>
        <dbReference type="ARBA" id="ARBA00022982"/>
    </source>
</evidence>
<evidence type="ECO:0000256" key="7">
    <source>
        <dbReference type="PIRSR" id="PIRSR000027-2"/>
    </source>
</evidence>
<evidence type="ECO:0000313" key="9">
    <source>
        <dbReference type="EMBL" id="SEL65847.1"/>
    </source>
</evidence>
<accession>A0A1H7S2R8</accession>
<feature type="binding site" description="covalent" evidence="7">
    <location>
        <position position="148"/>
    </location>
    <ligand>
        <name>heme c</name>
        <dbReference type="ChEBI" id="CHEBI:61717"/>
    </ligand>
</feature>
<dbReference type="STRING" id="188906.SAMN04488526_3209"/>
<dbReference type="GO" id="GO:0020037">
    <property type="term" value="F:heme binding"/>
    <property type="evidence" value="ECO:0007669"/>
    <property type="project" value="InterPro"/>
</dbReference>
<sequence length="156" mass="15775">MYRPNLTLVAGACVAAAIGTVAIAASHTVPPSVKGRQGAMQVISLHTGLLGEMARGNSDYDAGVAQTAADNLVAVSNLNLSTLFPEGTDNGALTDTIALPAIWSDPAGFQTAWEGFGTAAANLQAVAGDGLDPMRAAMGDLGKSCGACHDTYRAKN</sequence>
<dbReference type="AlphaFoldDB" id="A0A1H7S2R8"/>
<evidence type="ECO:0000313" key="10">
    <source>
        <dbReference type="Proteomes" id="UP000199283"/>
    </source>
</evidence>
<dbReference type="InterPro" id="IPR002321">
    <property type="entry name" value="Cyt_c_II"/>
</dbReference>
<reference evidence="9 10" key="1">
    <citation type="submission" date="2016-10" db="EMBL/GenBank/DDBJ databases">
        <authorList>
            <person name="de Groot N.N."/>
        </authorList>
    </citation>
    <scope>NUCLEOTIDE SEQUENCE [LARGE SCALE GENOMIC DNA]</scope>
    <source>
        <strain evidence="9 10">DSM 14858</strain>
    </source>
</reference>
<keyword evidence="8" id="KW-0732">Signal</keyword>
<evidence type="ECO:0000256" key="5">
    <source>
        <dbReference type="ARBA" id="ARBA00023004"/>
    </source>
</evidence>
<organism evidence="9 10">
    <name type="scientific">Jannaschia helgolandensis</name>
    <dbReference type="NCBI Taxonomy" id="188906"/>
    <lineage>
        <taxon>Bacteria</taxon>
        <taxon>Pseudomonadati</taxon>
        <taxon>Pseudomonadota</taxon>
        <taxon>Alphaproteobacteria</taxon>
        <taxon>Rhodobacterales</taxon>
        <taxon>Roseobacteraceae</taxon>
        <taxon>Jannaschia</taxon>
    </lineage>
</organism>
<keyword evidence="1" id="KW-0813">Transport</keyword>
<dbReference type="PROSITE" id="PS51009">
    <property type="entry name" value="CYTCII"/>
    <property type="match status" value="1"/>
</dbReference>
<feature type="binding site" description="covalent" evidence="7">
    <location>
        <position position="145"/>
    </location>
    <ligand>
        <name>heme c</name>
        <dbReference type="ChEBI" id="CHEBI:61717"/>
    </ligand>
</feature>
<dbReference type="InterPro" id="IPR012127">
    <property type="entry name" value="Cyt_c_prime"/>
</dbReference>
<dbReference type="RefSeq" id="WP_092764657.1">
    <property type="nucleotide sequence ID" value="NZ_FNZQ01000007.1"/>
</dbReference>
<dbReference type="GO" id="GO:0009055">
    <property type="term" value="F:electron transfer activity"/>
    <property type="evidence" value="ECO:0007669"/>
    <property type="project" value="InterPro"/>
</dbReference>
<feature type="chain" id="PRO_5011616836" evidence="8">
    <location>
        <begin position="25"/>
        <end position="156"/>
    </location>
</feature>
<dbReference type="SUPFAM" id="SSF47175">
    <property type="entry name" value="Cytochromes"/>
    <property type="match status" value="1"/>
</dbReference>
<dbReference type="Gene3D" id="1.20.120.10">
    <property type="entry name" value="Cytochrome c/b562"/>
    <property type="match status" value="1"/>
</dbReference>
<dbReference type="GO" id="GO:0005506">
    <property type="term" value="F:iron ion binding"/>
    <property type="evidence" value="ECO:0007669"/>
    <property type="project" value="InterPro"/>
</dbReference>
<gene>
    <name evidence="9" type="ORF">SAMN04488526_3209</name>
</gene>
<comment type="PTM">
    <text evidence="7">Binds 1 heme group per subunit.</text>
</comment>
<evidence type="ECO:0000256" key="8">
    <source>
        <dbReference type="SAM" id="SignalP"/>
    </source>
</evidence>
<keyword evidence="3 6" id="KW-0479">Metal-binding</keyword>
<name>A0A1H7S2R8_9RHOB</name>